<proteinExistence type="predicted"/>
<reference evidence="1" key="1">
    <citation type="journal article" date="2020" name="Stud. Mycol.">
        <title>101 Dothideomycetes genomes: a test case for predicting lifestyles and emergence of pathogens.</title>
        <authorList>
            <person name="Haridas S."/>
            <person name="Albert R."/>
            <person name="Binder M."/>
            <person name="Bloem J."/>
            <person name="Labutti K."/>
            <person name="Salamov A."/>
            <person name="Andreopoulos B."/>
            <person name="Baker S."/>
            <person name="Barry K."/>
            <person name="Bills G."/>
            <person name="Bluhm B."/>
            <person name="Cannon C."/>
            <person name="Castanera R."/>
            <person name="Culley D."/>
            <person name="Daum C."/>
            <person name="Ezra D."/>
            <person name="Gonzalez J."/>
            <person name="Henrissat B."/>
            <person name="Kuo A."/>
            <person name="Liang C."/>
            <person name="Lipzen A."/>
            <person name="Lutzoni F."/>
            <person name="Magnuson J."/>
            <person name="Mondo S."/>
            <person name="Nolan M."/>
            <person name="Ohm R."/>
            <person name="Pangilinan J."/>
            <person name="Park H.-J."/>
            <person name="Ramirez L."/>
            <person name="Alfaro M."/>
            <person name="Sun H."/>
            <person name="Tritt A."/>
            <person name="Yoshinaga Y."/>
            <person name="Zwiers L.-H."/>
            <person name="Turgeon B."/>
            <person name="Goodwin S."/>
            <person name="Spatafora J."/>
            <person name="Crous P."/>
            <person name="Grigoriev I."/>
        </authorList>
    </citation>
    <scope>NUCLEOTIDE SEQUENCE</scope>
    <source>
        <strain evidence="1">ATCC 16933</strain>
    </source>
</reference>
<organism evidence="1 2">
    <name type="scientific">Lineolata rhizophorae</name>
    <dbReference type="NCBI Taxonomy" id="578093"/>
    <lineage>
        <taxon>Eukaryota</taxon>
        <taxon>Fungi</taxon>
        <taxon>Dikarya</taxon>
        <taxon>Ascomycota</taxon>
        <taxon>Pezizomycotina</taxon>
        <taxon>Dothideomycetes</taxon>
        <taxon>Dothideomycetes incertae sedis</taxon>
        <taxon>Lineolatales</taxon>
        <taxon>Lineolataceae</taxon>
        <taxon>Lineolata</taxon>
    </lineage>
</organism>
<sequence length="219" mass="23820">MSSPTTVIAYIPAADDIDRSALTNIFGQVQSYTGLKGIYYAFQEESPSTLDLVTDWEDSRTATQFHVSMVSGSLSDALRPYMDGRVTAYVVNLIPADISIFSTMSARGTMKPITEVFTFYLRPGLGPEGLHKFGEAFSELKAVLQGTKGHRAVTGGFVEGTVSHPSSDTELDAFVALVGWDDDESRTAFVQTRAFGDSIQPFVAFLSNNSVHRVCLVPE</sequence>
<evidence type="ECO:0008006" key="3">
    <source>
        <dbReference type="Google" id="ProtNLM"/>
    </source>
</evidence>
<dbReference type="Gene3D" id="3.30.70.100">
    <property type="match status" value="1"/>
</dbReference>
<protein>
    <recommendedName>
        <fullName evidence="3">ABM domain-containing protein</fullName>
    </recommendedName>
</protein>
<dbReference type="Proteomes" id="UP000799766">
    <property type="component" value="Unassembled WGS sequence"/>
</dbReference>
<gene>
    <name evidence="1" type="ORF">BDY21DRAFT_340613</name>
</gene>
<accession>A0A6A6P3J3</accession>
<evidence type="ECO:0000313" key="2">
    <source>
        <dbReference type="Proteomes" id="UP000799766"/>
    </source>
</evidence>
<dbReference type="EMBL" id="MU001677">
    <property type="protein sequence ID" value="KAF2458575.1"/>
    <property type="molecule type" value="Genomic_DNA"/>
</dbReference>
<name>A0A6A6P3J3_9PEZI</name>
<keyword evidence="2" id="KW-1185">Reference proteome</keyword>
<dbReference type="AlphaFoldDB" id="A0A6A6P3J3"/>
<evidence type="ECO:0000313" key="1">
    <source>
        <dbReference type="EMBL" id="KAF2458575.1"/>
    </source>
</evidence>